<evidence type="ECO:0000313" key="7">
    <source>
        <dbReference type="Proteomes" id="UP000464751"/>
    </source>
</evidence>
<protein>
    <submittedName>
        <fullName evidence="6">Helix-turn-helix transcriptional regulator</fullName>
    </submittedName>
</protein>
<dbReference type="Pfam" id="PF12833">
    <property type="entry name" value="HTH_18"/>
    <property type="match status" value="1"/>
</dbReference>
<dbReference type="SUPFAM" id="SSF51182">
    <property type="entry name" value="RmlC-like cupins"/>
    <property type="match status" value="1"/>
</dbReference>
<accession>A0A6P1YTQ4</accession>
<dbReference type="GO" id="GO:0003700">
    <property type="term" value="F:DNA-binding transcription factor activity"/>
    <property type="evidence" value="ECO:0007669"/>
    <property type="project" value="InterPro"/>
</dbReference>
<evidence type="ECO:0000256" key="4">
    <source>
        <dbReference type="ARBA" id="ARBA00023163"/>
    </source>
</evidence>
<dbReference type="PANTHER" id="PTHR11019">
    <property type="entry name" value="HTH-TYPE TRANSCRIPTIONAL REGULATOR NIMR"/>
    <property type="match status" value="1"/>
</dbReference>
<evidence type="ECO:0000256" key="3">
    <source>
        <dbReference type="ARBA" id="ARBA00023125"/>
    </source>
</evidence>
<dbReference type="InterPro" id="IPR014710">
    <property type="entry name" value="RmlC-like_jellyroll"/>
</dbReference>
<name>A0A6P1YTQ4_9HYPH</name>
<organism evidence="6 7">
    <name type="scientific">Ancylobacter pratisalsi</name>
    <dbReference type="NCBI Taxonomy" id="1745854"/>
    <lineage>
        <taxon>Bacteria</taxon>
        <taxon>Pseudomonadati</taxon>
        <taxon>Pseudomonadota</taxon>
        <taxon>Alphaproteobacteria</taxon>
        <taxon>Hyphomicrobiales</taxon>
        <taxon>Xanthobacteraceae</taxon>
        <taxon>Ancylobacter</taxon>
    </lineage>
</organism>
<dbReference type="GO" id="GO:0043565">
    <property type="term" value="F:sequence-specific DNA binding"/>
    <property type="evidence" value="ECO:0007669"/>
    <property type="project" value="InterPro"/>
</dbReference>
<dbReference type="PROSITE" id="PS01124">
    <property type="entry name" value="HTH_ARAC_FAMILY_2"/>
    <property type="match status" value="1"/>
</dbReference>
<sequence>MGQATTSESLLADREIDRPVLVLGIDYPDGYEAALHHHQRAQFLYGSSGVVLVSTPEGSWMMPPQRGLWIPANTQHAVRMLGRVAMCSLYIDEAVFPDRFGGCEVVGVSELLRSLLMAAPGIATEYDEAGRDGALVNLLLHELRGLSPLPLSLPLPRHPRLAQRCRSFIESPSPHETIDDWSDEVGMSRRTFTRLFKQETGCTFVEWRQKACLMSALPQLAEGRSVTSIALALGYENPASFTAMFKRLLGSAPSAYQTRR</sequence>
<feature type="domain" description="HTH araC/xylS-type" evidence="5">
    <location>
        <begin position="163"/>
        <end position="259"/>
    </location>
</feature>
<gene>
    <name evidence="6" type="ORF">G3A50_11905</name>
</gene>
<proteinExistence type="predicted"/>
<dbReference type="EMBL" id="CP048630">
    <property type="protein sequence ID" value="QIB36231.1"/>
    <property type="molecule type" value="Genomic_DNA"/>
</dbReference>
<evidence type="ECO:0000256" key="1">
    <source>
        <dbReference type="ARBA" id="ARBA00022491"/>
    </source>
</evidence>
<dbReference type="KEGG" id="apra:G3A50_11905"/>
<evidence type="ECO:0000259" key="5">
    <source>
        <dbReference type="PROSITE" id="PS01124"/>
    </source>
</evidence>
<keyword evidence="7" id="KW-1185">Reference proteome</keyword>
<dbReference type="AlphaFoldDB" id="A0A6P1YTQ4"/>
<dbReference type="FunFam" id="1.10.10.60:FF:000132">
    <property type="entry name" value="AraC family transcriptional regulator"/>
    <property type="match status" value="1"/>
</dbReference>
<dbReference type="CDD" id="cd06124">
    <property type="entry name" value="cupin_NimR-like_N"/>
    <property type="match status" value="1"/>
</dbReference>
<reference evidence="6 7" key="1">
    <citation type="submission" date="2020-02" db="EMBL/GenBank/DDBJ databases">
        <authorList>
            <person name="Li G."/>
        </authorList>
    </citation>
    <scope>NUCLEOTIDE SEQUENCE [LARGE SCALE GENOMIC DNA]</scope>
    <source>
        <strain evidence="6 7">DSM 102029</strain>
    </source>
</reference>
<dbReference type="InterPro" id="IPR020449">
    <property type="entry name" value="Tscrpt_reg_AraC-type_HTH"/>
</dbReference>
<dbReference type="PRINTS" id="PR00032">
    <property type="entry name" value="HTHARAC"/>
</dbReference>
<dbReference type="Gene3D" id="1.10.10.60">
    <property type="entry name" value="Homeodomain-like"/>
    <property type="match status" value="2"/>
</dbReference>
<keyword evidence="3" id="KW-0238">DNA-binding</keyword>
<dbReference type="InterPro" id="IPR011051">
    <property type="entry name" value="RmlC_Cupin_sf"/>
</dbReference>
<dbReference type="InterPro" id="IPR018060">
    <property type="entry name" value="HTH_AraC"/>
</dbReference>
<keyword evidence="1" id="KW-0678">Repressor</keyword>
<dbReference type="Proteomes" id="UP000464751">
    <property type="component" value="Chromosome"/>
</dbReference>
<evidence type="ECO:0000313" key="6">
    <source>
        <dbReference type="EMBL" id="QIB36231.1"/>
    </source>
</evidence>
<dbReference type="PANTHER" id="PTHR11019:SF159">
    <property type="entry name" value="TRANSCRIPTIONAL REGULATOR-RELATED"/>
    <property type="match status" value="1"/>
</dbReference>
<keyword evidence="4" id="KW-0804">Transcription</keyword>
<keyword evidence="2" id="KW-0805">Transcription regulation</keyword>
<dbReference type="Gene3D" id="2.60.120.10">
    <property type="entry name" value="Jelly Rolls"/>
    <property type="match status" value="1"/>
</dbReference>
<evidence type="ECO:0000256" key="2">
    <source>
        <dbReference type="ARBA" id="ARBA00023015"/>
    </source>
</evidence>
<dbReference type="SMART" id="SM00342">
    <property type="entry name" value="HTH_ARAC"/>
    <property type="match status" value="1"/>
</dbReference>
<dbReference type="InterPro" id="IPR009057">
    <property type="entry name" value="Homeodomain-like_sf"/>
</dbReference>
<dbReference type="SUPFAM" id="SSF46689">
    <property type="entry name" value="Homeodomain-like"/>
    <property type="match status" value="1"/>
</dbReference>